<dbReference type="Pfam" id="PF01740">
    <property type="entry name" value="STAS"/>
    <property type="match status" value="1"/>
</dbReference>
<dbReference type="PROSITE" id="PS50801">
    <property type="entry name" value="STAS"/>
    <property type="match status" value="1"/>
</dbReference>
<evidence type="ECO:0000313" key="2">
    <source>
        <dbReference type="Ensembl" id="ENSCSAVP00000017312.1"/>
    </source>
</evidence>
<organism evidence="2 3">
    <name type="scientific">Ciona savignyi</name>
    <name type="common">Pacific transparent sea squirt</name>
    <dbReference type="NCBI Taxonomy" id="51511"/>
    <lineage>
        <taxon>Eukaryota</taxon>
        <taxon>Metazoa</taxon>
        <taxon>Chordata</taxon>
        <taxon>Tunicata</taxon>
        <taxon>Ascidiacea</taxon>
        <taxon>Phlebobranchia</taxon>
        <taxon>Cionidae</taxon>
        <taxon>Ciona</taxon>
    </lineage>
</organism>
<reference evidence="2" key="3">
    <citation type="submission" date="2025-09" db="UniProtKB">
        <authorList>
            <consortium name="Ensembl"/>
        </authorList>
    </citation>
    <scope>IDENTIFICATION</scope>
</reference>
<dbReference type="Gene3D" id="3.30.750.24">
    <property type="entry name" value="STAS domain"/>
    <property type="match status" value="1"/>
</dbReference>
<feature type="domain" description="STAS" evidence="1">
    <location>
        <begin position="1"/>
        <end position="106"/>
    </location>
</feature>
<reference evidence="2" key="2">
    <citation type="submission" date="2025-08" db="UniProtKB">
        <authorList>
            <consortium name="Ensembl"/>
        </authorList>
    </citation>
    <scope>IDENTIFICATION</scope>
</reference>
<dbReference type="HOGENOM" id="CLU_2037235_0_0_1"/>
<proteinExistence type="predicted"/>
<dbReference type="Ensembl" id="ENSCSAVT00000017501.1">
    <property type="protein sequence ID" value="ENSCSAVP00000017312.1"/>
    <property type="gene ID" value="ENSCSAVG00000010195.1"/>
</dbReference>
<protein>
    <recommendedName>
        <fullName evidence="1">STAS domain-containing protein</fullName>
    </recommendedName>
</protein>
<dbReference type="InterPro" id="IPR002645">
    <property type="entry name" value="STAS_dom"/>
</dbReference>
<dbReference type="SUPFAM" id="SSF52091">
    <property type="entry name" value="SpoIIaa-like"/>
    <property type="match status" value="1"/>
</dbReference>
<sequence length="121" mass="13131">MNSRGSMFKSPNGDVFINGLDTGDSLKHVIIDMTSCSFVDNDTVKTFSSLYSDLRKLEIAMYLAACTKEVRKCFQAGSFPPADGDSPEGVSPEVFFISVQAAVAYAGCDDVIERGHETTQM</sequence>
<evidence type="ECO:0000313" key="3">
    <source>
        <dbReference type="Proteomes" id="UP000007875"/>
    </source>
</evidence>
<keyword evidence="3" id="KW-1185">Reference proteome</keyword>
<dbReference type="AlphaFoldDB" id="H2ZI96"/>
<name>H2ZI96_CIOSA</name>
<evidence type="ECO:0000259" key="1">
    <source>
        <dbReference type="PROSITE" id="PS50801"/>
    </source>
</evidence>
<reference evidence="3" key="1">
    <citation type="submission" date="2003-08" db="EMBL/GenBank/DDBJ databases">
        <authorList>
            <person name="Birren B."/>
            <person name="Nusbaum C."/>
            <person name="Abebe A."/>
            <person name="Abouelleil A."/>
            <person name="Adekoya E."/>
            <person name="Ait-zahra M."/>
            <person name="Allen N."/>
            <person name="Allen T."/>
            <person name="An P."/>
            <person name="Anderson M."/>
            <person name="Anderson S."/>
            <person name="Arachchi H."/>
            <person name="Armbruster J."/>
            <person name="Bachantsang P."/>
            <person name="Baldwin J."/>
            <person name="Barry A."/>
            <person name="Bayul T."/>
            <person name="Blitshsteyn B."/>
            <person name="Bloom T."/>
            <person name="Blye J."/>
            <person name="Boguslavskiy L."/>
            <person name="Borowsky M."/>
            <person name="Boukhgalter B."/>
            <person name="Brunache A."/>
            <person name="Butler J."/>
            <person name="Calixte N."/>
            <person name="Calvo S."/>
            <person name="Camarata J."/>
            <person name="Campo K."/>
            <person name="Chang J."/>
            <person name="Cheshatsang Y."/>
            <person name="Citroen M."/>
            <person name="Collymore A."/>
            <person name="Considine T."/>
            <person name="Cook A."/>
            <person name="Cooke P."/>
            <person name="Corum B."/>
            <person name="Cuomo C."/>
            <person name="David R."/>
            <person name="Dawoe T."/>
            <person name="Degray S."/>
            <person name="Dodge S."/>
            <person name="Dooley K."/>
            <person name="Dorje P."/>
            <person name="Dorjee K."/>
            <person name="Dorris L."/>
            <person name="Duffey N."/>
            <person name="Dupes A."/>
            <person name="Elkins T."/>
            <person name="Engels R."/>
            <person name="Erickson J."/>
            <person name="Farina A."/>
            <person name="Faro S."/>
            <person name="Ferreira P."/>
            <person name="Fischer H."/>
            <person name="Fitzgerald M."/>
            <person name="Foley K."/>
            <person name="Gage D."/>
            <person name="Galagan J."/>
            <person name="Gearin G."/>
            <person name="Gnerre S."/>
            <person name="Gnirke A."/>
            <person name="Goyette A."/>
            <person name="Graham J."/>
            <person name="Grandbois E."/>
            <person name="Gyaltsen K."/>
            <person name="Hafez N."/>
            <person name="Hagopian D."/>
            <person name="Hagos B."/>
            <person name="Hall J."/>
            <person name="Hatcher B."/>
            <person name="Heller A."/>
            <person name="Higgins H."/>
            <person name="Honan T."/>
            <person name="Horn A."/>
            <person name="Houde N."/>
            <person name="Hughes L."/>
            <person name="Hulme W."/>
            <person name="Husby E."/>
            <person name="Iliev I."/>
            <person name="Jaffe D."/>
            <person name="Jones C."/>
            <person name="Kamal M."/>
            <person name="Kamat A."/>
            <person name="Kamvysselis M."/>
            <person name="Karlsson E."/>
            <person name="Kells C."/>
            <person name="Kieu A."/>
            <person name="Kisner P."/>
            <person name="Kodira C."/>
            <person name="Kulbokas E."/>
            <person name="Labutti K."/>
            <person name="Lama D."/>
            <person name="Landers T."/>
            <person name="Leger J."/>
            <person name="Levine S."/>
            <person name="Lewis D."/>
            <person name="Lewis T."/>
            <person name="Lindblad-toh K."/>
            <person name="Liu X."/>
            <person name="Lokyitsang T."/>
            <person name="Lokyitsang Y."/>
            <person name="Lucien O."/>
            <person name="Lui A."/>
            <person name="Ma L.J."/>
            <person name="Mabbitt R."/>
            <person name="Macdonald J."/>
            <person name="Maclean C."/>
            <person name="Major J."/>
            <person name="Manning J."/>
            <person name="Marabella R."/>
            <person name="Maru K."/>
            <person name="Matthews C."/>
            <person name="Mauceli E."/>
            <person name="Mccarthy M."/>
            <person name="Mcdonough S."/>
            <person name="Mcghee T."/>
            <person name="Meldrim J."/>
            <person name="Meneus L."/>
            <person name="Mesirov J."/>
            <person name="Mihalev A."/>
            <person name="Mihova T."/>
            <person name="Mikkelsen T."/>
            <person name="Mlenga V."/>
            <person name="Moru K."/>
            <person name="Mozes J."/>
            <person name="Mulrain L."/>
            <person name="Munson G."/>
            <person name="Naylor J."/>
            <person name="Newes C."/>
            <person name="Nguyen C."/>
            <person name="Nguyen N."/>
            <person name="Nguyen T."/>
            <person name="Nicol R."/>
            <person name="Nielsen C."/>
            <person name="Nizzari M."/>
            <person name="Norbu C."/>
            <person name="Norbu N."/>
            <person name="O'donnell P."/>
            <person name="Okoawo O."/>
            <person name="O'leary S."/>
            <person name="Omotosho B."/>
            <person name="O'neill K."/>
            <person name="Osman S."/>
            <person name="Parker S."/>
            <person name="Perrin D."/>
            <person name="Phunkhang P."/>
            <person name="Piqani B."/>
            <person name="Purcell S."/>
            <person name="Rachupka T."/>
            <person name="Ramasamy U."/>
            <person name="Rameau R."/>
            <person name="Ray V."/>
            <person name="Raymond C."/>
            <person name="Retta R."/>
            <person name="Richardson S."/>
            <person name="Rise C."/>
            <person name="Rodriguez J."/>
            <person name="Rogers J."/>
            <person name="Rogov P."/>
            <person name="Rutman M."/>
            <person name="Schupbach R."/>
            <person name="Seaman C."/>
            <person name="Settipalli S."/>
            <person name="Sharpe T."/>
            <person name="Sheridan J."/>
            <person name="Sherpa N."/>
            <person name="Shi J."/>
            <person name="Smirnov S."/>
            <person name="Smith C."/>
            <person name="Sougnez C."/>
            <person name="Spencer B."/>
            <person name="Stalker J."/>
            <person name="Stange-thomann N."/>
            <person name="Stavropoulos S."/>
            <person name="Stetson K."/>
            <person name="Stone C."/>
            <person name="Stone S."/>
            <person name="Stubbs M."/>
            <person name="Talamas J."/>
            <person name="Tchuinga P."/>
            <person name="Tenzing P."/>
            <person name="Tesfaye S."/>
            <person name="Theodore J."/>
            <person name="Thoulutsang Y."/>
            <person name="Topham K."/>
            <person name="Towey S."/>
            <person name="Tsamla T."/>
            <person name="Tsomo N."/>
            <person name="Vallee D."/>
            <person name="Vassiliev H."/>
            <person name="Venkataraman V."/>
            <person name="Vinson J."/>
            <person name="Vo A."/>
            <person name="Wade C."/>
            <person name="Wang S."/>
            <person name="Wangchuk T."/>
            <person name="Wangdi T."/>
            <person name="Whittaker C."/>
            <person name="Wilkinson J."/>
            <person name="Wu Y."/>
            <person name="Wyman D."/>
            <person name="Yadav S."/>
            <person name="Yang S."/>
            <person name="Yang X."/>
            <person name="Yeager S."/>
            <person name="Yee E."/>
            <person name="Young G."/>
            <person name="Zainoun J."/>
            <person name="Zembeck L."/>
            <person name="Zimmer A."/>
            <person name="Zody M."/>
            <person name="Lander E."/>
        </authorList>
    </citation>
    <scope>NUCLEOTIDE SEQUENCE [LARGE SCALE GENOMIC DNA]</scope>
</reference>
<accession>H2ZI96</accession>
<dbReference type="GeneTree" id="ENSGT01150000286920"/>
<dbReference type="InterPro" id="IPR036513">
    <property type="entry name" value="STAS_dom_sf"/>
</dbReference>
<dbReference type="Proteomes" id="UP000007875">
    <property type="component" value="Unassembled WGS sequence"/>
</dbReference>